<evidence type="ECO:0000313" key="6">
    <source>
        <dbReference type="Proteomes" id="UP000035760"/>
    </source>
</evidence>
<dbReference type="Pfam" id="PF01145">
    <property type="entry name" value="Band_7"/>
    <property type="match status" value="1"/>
</dbReference>
<feature type="coiled-coil region" evidence="2">
    <location>
        <begin position="374"/>
        <end position="401"/>
    </location>
</feature>
<comment type="subcellular location">
    <subcellularLocation>
        <location evidence="1">Membrane</location>
        <topology evidence="1">Single-pass membrane protein</topology>
    </subcellularLocation>
</comment>
<keyword evidence="3" id="KW-0472">Membrane</keyword>
<dbReference type="InterPro" id="IPR036013">
    <property type="entry name" value="Band_7/SPFH_dom_sf"/>
</dbReference>
<organism evidence="5 6">
    <name type="scientific">Candidatus Competibacter denitrificans Run_A_D11</name>
    <dbReference type="NCBI Taxonomy" id="1400863"/>
    <lineage>
        <taxon>Bacteria</taxon>
        <taxon>Pseudomonadati</taxon>
        <taxon>Pseudomonadota</taxon>
        <taxon>Gammaproteobacteria</taxon>
        <taxon>Candidatus Competibacteraceae</taxon>
        <taxon>Candidatus Competibacter</taxon>
    </lineage>
</organism>
<sequence>MSDPDPLINAVKRAQRFSKPSLPSLPPQWGRWAGFALSSGFLVFLVLFVWVFCRIEPGSGEIAILIHKNGDDLPPGAIIALQPQQKGIQFDVLPEGRYFRNPYTWGWEIGKITDIPAGKLAVLTRLYGNELPSGEIVAAGDCAKSSPEDAKGIVATVLGPGKYRINPYACSVQLFDALSIRPGAVGVVTSLTGRDVLDGKLPAEARNTYLVGERMKGVAPEVLDPGSYYLNPYLYHVVEVTLQSQRFVLGGEDAISFSTLDGFNVQVEGTLEFSIDRNKAALITHQIGDMDDVLKKLILPRARGFSRIEGSKHPAINFIIGETRQQFQDNLEQHLRQNAQHWGVAIKSVLIRNIVTPDAIASIIRDREVSVQNARKFEQQIEQARSLAELTRQEMLAQQNQEKVAAETSRIQAVIRAQQDLAVKLTAANQELEVAKLEDQAAAAQAEAIMAKAQAERDVIGWTNKAQAEVITAQVRAFKTGMNLARYAFYQKLGPRIGSLLGSDAPDSFGGLFQPYLPKEAKP</sequence>
<feature type="coiled-coil region" evidence="2">
    <location>
        <begin position="427"/>
        <end position="454"/>
    </location>
</feature>
<protein>
    <submittedName>
        <fullName evidence="5">Band 7 protein</fullName>
    </submittedName>
</protein>
<dbReference type="EMBL" id="CBTJ020000020">
    <property type="protein sequence ID" value="CDI01265.1"/>
    <property type="molecule type" value="Genomic_DNA"/>
</dbReference>
<feature type="domain" description="Band 7" evidence="4">
    <location>
        <begin position="179"/>
        <end position="387"/>
    </location>
</feature>
<keyword evidence="2" id="KW-0175">Coiled coil</keyword>
<keyword evidence="3" id="KW-0812">Transmembrane</keyword>
<evidence type="ECO:0000313" key="5">
    <source>
        <dbReference type="EMBL" id="CDI01265.1"/>
    </source>
</evidence>
<dbReference type="OrthoDB" id="501008at2"/>
<dbReference type="Gene3D" id="3.30.479.30">
    <property type="entry name" value="Band 7 domain"/>
    <property type="match status" value="1"/>
</dbReference>
<reference evidence="5" key="1">
    <citation type="submission" date="2013-07" db="EMBL/GenBank/DDBJ databases">
        <authorList>
            <person name="McIlroy S."/>
        </authorList>
    </citation>
    <scope>NUCLEOTIDE SEQUENCE [LARGE SCALE GENOMIC DNA]</scope>
    <source>
        <strain evidence="5">Run_A_D11</strain>
    </source>
</reference>
<dbReference type="Proteomes" id="UP000035760">
    <property type="component" value="Unassembled WGS sequence"/>
</dbReference>
<reference evidence="5" key="2">
    <citation type="submission" date="2014-03" db="EMBL/GenBank/DDBJ databases">
        <title>Candidatus Competibacter-lineage genomes retrieved from metagenomes reveal functional metabolic diversity.</title>
        <authorList>
            <person name="McIlroy S.J."/>
            <person name="Albertsen M."/>
            <person name="Andresen E.K."/>
            <person name="Saunders A.M."/>
            <person name="Kristiansen R."/>
            <person name="Stokholm-Bjerregaard M."/>
            <person name="Nielsen K.L."/>
            <person name="Nielsen P.H."/>
        </authorList>
    </citation>
    <scope>NUCLEOTIDE SEQUENCE</scope>
    <source>
        <strain evidence="5">Run_A_D11</strain>
    </source>
</reference>
<dbReference type="RefSeq" id="WP_048670383.1">
    <property type="nucleotide sequence ID" value="NZ_CBTJ020000020.1"/>
</dbReference>
<evidence type="ECO:0000256" key="3">
    <source>
        <dbReference type="SAM" id="Phobius"/>
    </source>
</evidence>
<evidence type="ECO:0000256" key="2">
    <source>
        <dbReference type="SAM" id="Coils"/>
    </source>
</evidence>
<dbReference type="InterPro" id="IPR001107">
    <property type="entry name" value="Band_7"/>
</dbReference>
<evidence type="ECO:0000256" key="1">
    <source>
        <dbReference type="ARBA" id="ARBA00004167"/>
    </source>
</evidence>
<dbReference type="STRING" id="1400863.BN873_150053"/>
<dbReference type="SUPFAM" id="SSF117892">
    <property type="entry name" value="Band 7/SPFH domain"/>
    <property type="match status" value="1"/>
</dbReference>
<evidence type="ECO:0000259" key="4">
    <source>
        <dbReference type="Pfam" id="PF01145"/>
    </source>
</evidence>
<comment type="caution">
    <text evidence="5">The sequence shown here is derived from an EMBL/GenBank/DDBJ whole genome shotgun (WGS) entry which is preliminary data.</text>
</comment>
<accession>W6M697</accession>
<proteinExistence type="predicted"/>
<dbReference type="AlphaFoldDB" id="W6M697"/>
<keyword evidence="3" id="KW-1133">Transmembrane helix</keyword>
<keyword evidence="6" id="KW-1185">Reference proteome</keyword>
<name>W6M697_9GAMM</name>
<feature type="transmembrane region" description="Helical" evidence="3">
    <location>
        <begin position="32"/>
        <end position="53"/>
    </location>
</feature>
<dbReference type="GO" id="GO:0016020">
    <property type="term" value="C:membrane"/>
    <property type="evidence" value="ECO:0007669"/>
    <property type="project" value="UniProtKB-SubCell"/>
</dbReference>
<gene>
    <name evidence="5" type="ORF">BN873_150053</name>
</gene>